<dbReference type="PANTHER" id="PTHR11735:SF11">
    <property type="entry name" value="TRNA THREONYLCARBAMOYLADENOSINE BIOSYNTHESIS PROTEIN TSAB"/>
    <property type="match status" value="1"/>
</dbReference>
<evidence type="ECO:0000313" key="2">
    <source>
        <dbReference type="EMBL" id="HIU40764.1"/>
    </source>
</evidence>
<sequence length="219" mass="24962">MKTLFIDSSRKKLSVALLMDNNIVGLSNIESYNKHSNFLMNEIKKIFDNSDIDIKNIDNIVVLNGPGSFTGIRVGVTIAKTLAWSLNKDIYVVSNLKALTIGYIDDIVISVIYDKSNYSYVGIYENDKEIEDYININSEIFNINNKKITICTIDNNDYVNTLKSKLLVNNNVTLKIIKDYDYVNLIKYALSKSKVNPHLVNPIYLKKIDAEKNDYKKVS</sequence>
<dbReference type="PANTHER" id="PTHR11735">
    <property type="entry name" value="TRNA N6-ADENOSINE THREONYLCARBAMOYLTRANSFERASE"/>
    <property type="match status" value="1"/>
</dbReference>
<comment type="caution">
    <text evidence="2">The sequence shown here is derived from an EMBL/GenBank/DDBJ whole genome shotgun (WGS) entry which is preliminary data.</text>
</comment>
<evidence type="ECO:0000313" key="3">
    <source>
        <dbReference type="Proteomes" id="UP000824074"/>
    </source>
</evidence>
<reference evidence="2" key="2">
    <citation type="journal article" date="2021" name="PeerJ">
        <title>Extensive microbial diversity within the chicken gut microbiome revealed by metagenomics and culture.</title>
        <authorList>
            <person name="Gilroy R."/>
            <person name="Ravi A."/>
            <person name="Getino M."/>
            <person name="Pursley I."/>
            <person name="Horton D.L."/>
            <person name="Alikhan N.F."/>
            <person name="Baker D."/>
            <person name="Gharbi K."/>
            <person name="Hall N."/>
            <person name="Watson M."/>
            <person name="Adriaenssens E.M."/>
            <person name="Foster-Nyarko E."/>
            <person name="Jarju S."/>
            <person name="Secka A."/>
            <person name="Antonio M."/>
            <person name="Oren A."/>
            <person name="Chaudhuri R.R."/>
            <person name="La Ragione R."/>
            <person name="Hildebrand F."/>
            <person name="Pallen M.J."/>
        </authorList>
    </citation>
    <scope>NUCLEOTIDE SEQUENCE</scope>
    <source>
        <strain evidence="2">CHK193-30670</strain>
    </source>
</reference>
<dbReference type="EMBL" id="DVMT01000056">
    <property type="protein sequence ID" value="HIU40764.1"/>
    <property type="molecule type" value="Genomic_DNA"/>
</dbReference>
<reference evidence="2" key="1">
    <citation type="submission" date="2020-10" db="EMBL/GenBank/DDBJ databases">
        <authorList>
            <person name="Gilroy R."/>
        </authorList>
    </citation>
    <scope>NUCLEOTIDE SEQUENCE</scope>
    <source>
        <strain evidence="2">CHK193-30670</strain>
    </source>
</reference>
<gene>
    <name evidence="2" type="primary">tsaB</name>
    <name evidence="2" type="ORF">IAB68_05640</name>
</gene>
<evidence type="ECO:0000259" key="1">
    <source>
        <dbReference type="Pfam" id="PF00814"/>
    </source>
</evidence>
<organism evidence="2 3">
    <name type="scientific">Candidatus Aphodocola excrementigallinarum</name>
    <dbReference type="NCBI Taxonomy" id="2840670"/>
    <lineage>
        <taxon>Bacteria</taxon>
        <taxon>Bacillati</taxon>
        <taxon>Bacillota</taxon>
        <taxon>Bacilli</taxon>
        <taxon>Candidatus Aphodocola</taxon>
    </lineage>
</organism>
<proteinExistence type="predicted"/>
<dbReference type="NCBIfam" id="TIGR03725">
    <property type="entry name" value="T6A_YeaZ"/>
    <property type="match status" value="1"/>
</dbReference>
<dbReference type="Proteomes" id="UP000824074">
    <property type="component" value="Unassembled WGS sequence"/>
</dbReference>
<name>A0A9D1LI89_9FIRM</name>
<dbReference type="SUPFAM" id="SSF53067">
    <property type="entry name" value="Actin-like ATPase domain"/>
    <property type="match status" value="1"/>
</dbReference>
<feature type="domain" description="Gcp-like" evidence="1">
    <location>
        <begin position="33"/>
        <end position="100"/>
    </location>
</feature>
<dbReference type="Gene3D" id="3.30.420.40">
    <property type="match status" value="1"/>
</dbReference>
<dbReference type="InterPro" id="IPR000905">
    <property type="entry name" value="Gcp-like_dom"/>
</dbReference>
<dbReference type="Gene3D" id="3.30.420.200">
    <property type="match status" value="1"/>
</dbReference>
<dbReference type="GO" id="GO:0005829">
    <property type="term" value="C:cytosol"/>
    <property type="evidence" value="ECO:0007669"/>
    <property type="project" value="TreeGrafter"/>
</dbReference>
<protein>
    <submittedName>
        <fullName evidence="2">tRNA (Adenosine(37)-N6)-threonylcarbamoyltransferase complex dimerization subunit type 1 TsaB</fullName>
    </submittedName>
</protein>
<dbReference type="AlphaFoldDB" id="A0A9D1LI89"/>
<dbReference type="InterPro" id="IPR022496">
    <property type="entry name" value="T6A_TsaB"/>
</dbReference>
<dbReference type="GO" id="GO:0002949">
    <property type="term" value="P:tRNA threonylcarbamoyladenosine modification"/>
    <property type="evidence" value="ECO:0007669"/>
    <property type="project" value="InterPro"/>
</dbReference>
<dbReference type="InterPro" id="IPR043129">
    <property type="entry name" value="ATPase_NBD"/>
</dbReference>
<dbReference type="Pfam" id="PF00814">
    <property type="entry name" value="TsaD"/>
    <property type="match status" value="1"/>
</dbReference>
<accession>A0A9D1LI89</accession>